<name>A0A557S875_9GAMM</name>
<gene>
    <name evidence="2" type="ORF">FHP88_11630</name>
</gene>
<dbReference type="RefSeq" id="WP_144359243.1">
    <property type="nucleotide sequence ID" value="NZ_VMNH01000013.1"/>
</dbReference>
<comment type="caution">
    <text evidence="2">The sequence shown here is derived from an EMBL/GenBank/DDBJ whole genome shotgun (WGS) entry which is preliminary data.</text>
</comment>
<accession>A0A557S875</accession>
<dbReference type="AlphaFoldDB" id="A0A557S875"/>
<organism evidence="2 3">
    <name type="scientific">Sedimenticola selenatireducens</name>
    <dbReference type="NCBI Taxonomy" id="191960"/>
    <lineage>
        <taxon>Bacteria</taxon>
        <taxon>Pseudomonadati</taxon>
        <taxon>Pseudomonadota</taxon>
        <taxon>Gammaproteobacteria</taxon>
        <taxon>Chromatiales</taxon>
        <taxon>Sedimenticolaceae</taxon>
        <taxon>Sedimenticola</taxon>
    </lineage>
</organism>
<sequence>MEKSTRYTLTAVFIVTSLVWAMGVSNHLFLVREIGLYLVLFFVPALGVCCSAWLIVQRVLWRRVVGLILLLPSVAVWALSLLLVYNGFKIH</sequence>
<proteinExistence type="predicted"/>
<feature type="transmembrane region" description="Helical" evidence="1">
    <location>
        <begin position="34"/>
        <end position="55"/>
    </location>
</feature>
<keyword evidence="1" id="KW-0812">Transmembrane</keyword>
<evidence type="ECO:0000313" key="3">
    <source>
        <dbReference type="Proteomes" id="UP000316649"/>
    </source>
</evidence>
<dbReference type="Proteomes" id="UP000316649">
    <property type="component" value="Unassembled WGS sequence"/>
</dbReference>
<dbReference type="EMBL" id="VMNH01000013">
    <property type="protein sequence ID" value="TVO73521.1"/>
    <property type="molecule type" value="Genomic_DNA"/>
</dbReference>
<evidence type="ECO:0000256" key="1">
    <source>
        <dbReference type="SAM" id="Phobius"/>
    </source>
</evidence>
<keyword evidence="1" id="KW-0472">Membrane</keyword>
<evidence type="ECO:0000313" key="2">
    <source>
        <dbReference type="EMBL" id="TVO73521.1"/>
    </source>
</evidence>
<protein>
    <submittedName>
        <fullName evidence="2">Uncharacterized protein</fullName>
    </submittedName>
</protein>
<feature type="transmembrane region" description="Helical" evidence="1">
    <location>
        <begin position="7"/>
        <end position="28"/>
    </location>
</feature>
<keyword evidence="3" id="KW-1185">Reference proteome</keyword>
<reference evidence="2 3" key="1">
    <citation type="submission" date="2019-07" db="EMBL/GenBank/DDBJ databases">
        <title>The pathways for chlorine oxyanion respiration interact through the shared metabolite chlorate.</title>
        <authorList>
            <person name="Barnum T.P."/>
            <person name="Cheng Y."/>
            <person name="Hill K.A."/>
            <person name="Lucas L.N."/>
            <person name="Carlson H.K."/>
            <person name="Coates J.D."/>
        </authorList>
    </citation>
    <scope>NUCLEOTIDE SEQUENCE [LARGE SCALE GENOMIC DNA]</scope>
    <source>
        <strain evidence="2 3">BK-1</strain>
    </source>
</reference>
<keyword evidence="1" id="KW-1133">Transmembrane helix</keyword>
<feature type="transmembrane region" description="Helical" evidence="1">
    <location>
        <begin position="67"/>
        <end position="88"/>
    </location>
</feature>